<keyword evidence="1" id="KW-0238">DNA-binding</keyword>
<organism evidence="3 4">
    <name type="scientific">Uliginosibacterium aquaticum</name>
    <dbReference type="NCBI Taxonomy" id="2731212"/>
    <lineage>
        <taxon>Bacteria</taxon>
        <taxon>Pseudomonadati</taxon>
        <taxon>Pseudomonadota</taxon>
        <taxon>Betaproteobacteria</taxon>
        <taxon>Rhodocyclales</taxon>
        <taxon>Zoogloeaceae</taxon>
        <taxon>Uliginosibacterium</taxon>
    </lineage>
</organism>
<dbReference type="CDD" id="cd06170">
    <property type="entry name" value="LuxR_C_like"/>
    <property type="match status" value="1"/>
</dbReference>
<dbReference type="Proteomes" id="UP000778523">
    <property type="component" value="Unassembled WGS sequence"/>
</dbReference>
<dbReference type="SUPFAM" id="SSF46894">
    <property type="entry name" value="C-terminal effector domain of the bipartite response regulators"/>
    <property type="match status" value="1"/>
</dbReference>
<gene>
    <name evidence="3" type="ORF">HJ583_016725</name>
</gene>
<dbReference type="Pfam" id="PF00196">
    <property type="entry name" value="GerE"/>
    <property type="match status" value="1"/>
</dbReference>
<dbReference type="InterPro" id="IPR016032">
    <property type="entry name" value="Sig_transdc_resp-reg_C-effctor"/>
</dbReference>
<dbReference type="InterPro" id="IPR039420">
    <property type="entry name" value="WalR-like"/>
</dbReference>
<accession>A0ABX2IPQ8</accession>
<sequence length="205" mass="22505">MPHHEFSILTDDETVFARFRLLADQWVIHRLSGAASIPRQTAGSLIVIDSNAHALPAPGHPDWQSWSQQHKLIVASSLPSDDEGLAFLEAGVSGYCQAYAPPATLSQVLEVVASGEQWVGRSLLTRLLRGLNRQRAVQGEDWSSRLSEREREVARLAASGESNLFIAGALNITERTVKAHLSACFNKLDVTDRLQLALKVHGLRP</sequence>
<reference evidence="3 4" key="1">
    <citation type="submission" date="2020-06" db="EMBL/GenBank/DDBJ databases">
        <title>Draft genome of Uliginosibacterium sp. IMCC34675.</title>
        <authorList>
            <person name="Song J."/>
        </authorList>
    </citation>
    <scope>NUCLEOTIDE SEQUENCE [LARGE SCALE GENOMIC DNA]</scope>
    <source>
        <strain evidence="3 4">IMCC34675</strain>
    </source>
</reference>
<evidence type="ECO:0000313" key="3">
    <source>
        <dbReference type="EMBL" id="NSL56679.1"/>
    </source>
</evidence>
<dbReference type="SMART" id="SM00421">
    <property type="entry name" value="HTH_LUXR"/>
    <property type="match status" value="1"/>
</dbReference>
<dbReference type="EMBL" id="JABCSC020000005">
    <property type="protein sequence ID" value="NSL56679.1"/>
    <property type="molecule type" value="Genomic_DNA"/>
</dbReference>
<dbReference type="PANTHER" id="PTHR43214:SF37">
    <property type="entry name" value="TRANSCRIPTIONAL REGULATORY PROTEIN YDFI"/>
    <property type="match status" value="1"/>
</dbReference>
<dbReference type="InterPro" id="IPR000792">
    <property type="entry name" value="Tscrpt_reg_LuxR_C"/>
</dbReference>
<dbReference type="Gene3D" id="1.10.10.10">
    <property type="entry name" value="Winged helix-like DNA-binding domain superfamily/Winged helix DNA-binding domain"/>
    <property type="match status" value="1"/>
</dbReference>
<dbReference type="InterPro" id="IPR036388">
    <property type="entry name" value="WH-like_DNA-bd_sf"/>
</dbReference>
<feature type="domain" description="HTH luxR-type" evidence="2">
    <location>
        <begin position="139"/>
        <end position="204"/>
    </location>
</feature>
<evidence type="ECO:0000259" key="2">
    <source>
        <dbReference type="PROSITE" id="PS50043"/>
    </source>
</evidence>
<evidence type="ECO:0000313" key="4">
    <source>
        <dbReference type="Proteomes" id="UP000778523"/>
    </source>
</evidence>
<dbReference type="PANTHER" id="PTHR43214">
    <property type="entry name" value="TWO-COMPONENT RESPONSE REGULATOR"/>
    <property type="match status" value="1"/>
</dbReference>
<dbReference type="PRINTS" id="PR00038">
    <property type="entry name" value="HTHLUXR"/>
</dbReference>
<protein>
    <submittedName>
        <fullName evidence="3">Response regulator transcription factor</fullName>
    </submittedName>
</protein>
<proteinExistence type="predicted"/>
<name>A0ABX2IPQ8_9RHOO</name>
<keyword evidence="4" id="KW-1185">Reference proteome</keyword>
<dbReference type="Gene3D" id="3.40.50.2300">
    <property type="match status" value="1"/>
</dbReference>
<dbReference type="PROSITE" id="PS50043">
    <property type="entry name" value="HTH_LUXR_2"/>
    <property type="match status" value="1"/>
</dbReference>
<dbReference type="RefSeq" id="WP_170022996.1">
    <property type="nucleotide sequence ID" value="NZ_JABCSC020000005.1"/>
</dbReference>
<evidence type="ECO:0000256" key="1">
    <source>
        <dbReference type="ARBA" id="ARBA00023125"/>
    </source>
</evidence>
<comment type="caution">
    <text evidence="3">The sequence shown here is derived from an EMBL/GenBank/DDBJ whole genome shotgun (WGS) entry which is preliminary data.</text>
</comment>